<dbReference type="RefSeq" id="WP_219759117.1">
    <property type="nucleotide sequence ID" value="NZ_JAHXRS010000006.1"/>
</dbReference>
<gene>
    <name evidence="2" type="ORF">KZX47_04350</name>
</gene>
<dbReference type="PROSITE" id="PS51257">
    <property type="entry name" value="PROKAR_LIPOPROTEIN"/>
    <property type="match status" value="1"/>
</dbReference>
<comment type="caution">
    <text evidence="2">The sequence shown here is derived from an EMBL/GenBank/DDBJ whole genome shotgun (WGS) entry which is preliminary data.</text>
</comment>
<proteinExistence type="predicted"/>
<protein>
    <recommendedName>
        <fullName evidence="4">Lipoprotein</fullName>
    </recommendedName>
</protein>
<dbReference type="EMBL" id="JAHXRS010000006">
    <property type="protein sequence ID" value="MBW6394386.1"/>
    <property type="molecule type" value="Genomic_DNA"/>
</dbReference>
<dbReference type="Proteomes" id="UP000724268">
    <property type="component" value="Unassembled WGS sequence"/>
</dbReference>
<evidence type="ECO:0000256" key="1">
    <source>
        <dbReference type="SAM" id="SignalP"/>
    </source>
</evidence>
<organism evidence="2 3">
    <name type="scientific">Thermus brevis</name>
    <dbReference type="NCBI Taxonomy" id="2862456"/>
    <lineage>
        <taxon>Bacteria</taxon>
        <taxon>Thermotogati</taxon>
        <taxon>Deinococcota</taxon>
        <taxon>Deinococci</taxon>
        <taxon>Thermales</taxon>
        <taxon>Thermaceae</taxon>
        <taxon>Thermus</taxon>
    </lineage>
</organism>
<evidence type="ECO:0008006" key="4">
    <source>
        <dbReference type="Google" id="ProtNLM"/>
    </source>
</evidence>
<keyword evidence="3" id="KW-1185">Reference proteome</keyword>
<accession>A0ABS6ZWE6</accession>
<sequence>MKRLALLSLLFILAACSGHTIHRVEVNLLSFIPQNQRQGELDLTTAQVRFPDDPAGQLVEVPGAEALVDGRLAIQVKLENTGTVNAHLSLDVRMGPGSDNDLYDDNQGDFSAISQSVDLAPNQETDAILILDLQPNTQAFNLVKSGRFRIGVEVSMSGERVQYTLTQADMLLRLKLFNLIPNP</sequence>
<evidence type="ECO:0000313" key="3">
    <source>
        <dbReference type="Proteomes" id="UP000724268"/>
    </source>
</evidence>
<evidence type="ECO:0000313" key="2">
    <source>
        <dbReference type="EMBL" id="MBW6394386.1"/>
    </source>
</evidence>
<name>A0ABS6ZWE6_9DEIN</name>
<feature type="signal peptide" evidence="1">
    <location>
        <begin position="1"/>
        <end position="17"/>
    </location>
</feature>
<feature type="chain" id="PRO_5045796768" description="Lipoprotein" evidence="1">
    <location>
        <begin position="18"/>
        <end position="183"/>
    </location>
</feature>
<keyword evidence="1" id="KW-0732">Signal</keyword>
<reference evidence="2 3" key="1">
    <citation type="submission" date="2021-07" db="EMBL/GenBank/DDBJ databases">
        <title>Thermus aquaticus gen. n. and sp. n., a nonsporulating extreme thermophile.</title>
        <authorList>
            <person name="Hu C.-J."/>
            <person name="Li W.-J."/>
            <person name="Xian W.-D."/>
        </authorList>
    </citation>
    <scope>NUCLEOTIDE SEQUENCE [LARGE SCALE GENOMIC DNA]</scope>
    <source>
        <strain evidence="2 3">SYSU G05001</strain>
    </source>
</reference>